<proteinExistence type="predicted"/>
<keyword evidence="2" id="KW-1185">Reference proteome</keyword>
<evidence type="ECO:0000313" key="1">
    <source>
        <dbReference type="EMBL" id="KRX48415.1"/>
    </source>
</evidence>
<dbReference type="OrthoDB" id="10311840at2759"/>
<comment type="caution">
    <text evidence="1">The sequence shown here is derived from an EMBL/GenBank/DDBJ whole genome shotgun (WGS) entry which is preliminary data.</text>
</comment>
<dbReference type="Proteomes" id="UP000055048">
    <property type="component" value="Unassembled WGS sequence"/>
</dbReference>
<sequence length="214" mass="24336">MHSQQYSITVLICSWENRNRIPHSGWLSSAFVICVICPGYSTTNALGTFLQISDAKVVYDLKQSAAKGGDAYSTLANAKWDNPLSSISDVEAVLSYFKRDSLVCHCWFRRSNSVCLLMMSFTLLLARSSVKNNKSMKLWKLRLSLYSTCLKAMFACLRRYFSFLRKIIPEHFLPRTCNGKLATMATGQLISGHQSIHANYVQLLLHWLYTVIRC</sequence>
<reference evidence="1 2" key="1">
    <citation type="submission" date="2015-01" db="EMBL/GenBank/DDBJ databases">
        <title>Evolution of Trichinella species and genotypes.</title>
        <authorList>
            <person name="Korhonen P.K."/>
            <person name="Edoardo P."/>
            <person name="Giuseppe L.R."/>
            <person name="Gasser R.B."/>
        </authorList>
    </citation>
    <scope>NUCLEOTIDE SEQUENCE [LARGE SCALE GENOMIC DNA]</scope>
    <source>
        <strain evidence="1">ISS417</strain>
    </source>
</reference>
<organism evidence="1 2">
    <name type="scientific">Trichinella murrelli</name>
    <dbReference type="NCBI Taxonomy" id="144512"/>
    <lineage>
        <taxon>Eukaryota</taxon>
        <taxon>Metazoa</taxon>
        <taxon>Ecdysozoa</taxon>
        <taxon>Nematoda</taxon>
        <taxon>Enoplea</taxon>
        <taxon>Dorylaimia</taxon>
        <taxon>Trichinellida</taxon>
        <taxon>Trichinellidae</taxon>
        <taxon>Trichinella</taxon>
    </lineage>
</organism>
<dbReference type="AlphaFoldDB" id="A0A0V0UB12"/>
<name>A0A0V0UB12_9BILA</name>
<dbReference type="EMBL" id="JYDJ01000029">
    <property type="protein sequence ID" value="KRX48415.1"/>
    <property type="molecule type" value="Genomic_DNA"/>
</dbReference>
<gene>
    <name evidence="1" type="ORF">T05_788</name>
</gene>
<accession>A0A0V0UB12</accession>
<evidence type="ECO:0000313" key="2">
    <source>
        <dbReference type="Proteomes" id="UP000055048"/>
    </source>
</evidence>
<protein>
    <submittedName>
        <fullName evidence="1">Uncharacterized protein</fullName>
    </submittedName>
</protein>